<dbReference type="EMBL" id="JAUTWS010000029">
    <property type="protein sequence ID" value="MDO9711443.1"/>
    <property type="molecule type" value="Genomic_DNA"/>
</dbReference>
<evidence type="ECO:0000313" key="2">
    <source>
        <dbReference type="EMBL" id="MDO9711443.1"/>
    </source>
</evidence>
<feature type="region of interest" description="Disordered" evidence="1">
    <location>
        <begin position="23"/>
        <end position="57"/>
    </location>
</feature>
<keyword evidence="3" id="KW-1185">Reference proteome</keyword>
<proteinExistence type="predicted"/>
<organism evidence="2 3">
    <name type="scientific">Paracraurococcus lichenis</name>
    <dbReference type="NCBI Taxonomy" id="3064888"/>
    <lineage>
        <taxon>Bacteria</taxon>
        <taxon>Pseudomonadati</taxon>
        <taxon>Pseudomonadota</taxon>
        <taxon>Alphaproteobacteria</taxon>
        <taxon>Acetobacterales</taxon>
        <taxon>Roseomonadaceae</taxon>
        <taxon>Paracraurococcus</taxon>
    </lineage>
</organism>
<feature type="compositionally biased region" description="Basic and acidic residues" evidence="1">
    <location>
        <begin position="38"/>
        <end position="50"/>
    </location>
</feature>
<gene>
    <name evidence="2" type="ORF">Q7A36_24055</name>
</gene>
<evidence type="ECO:0000313" key="3">
    <source>
        <dbReference type="Proteomes" id="UP001243009"/>
    </source>
</evidence>
<sequence length="136" mass="14135">MTGRISGRVVSKASLLRFAASAEEVSGQHARTADCQGGDDKPRVGAERSGLDAGDDALDPRLAASTFKKRLVAAQLAAARAGSLSDCGALLERQDVLAQCAAGDHAQYEFGAGLAAEIPHLRRAEMAVAAEQEFDP</sequence>
<accession>A0ABT9E5L8</accession>
<reference evidence="2 3" key="1">
    <citation type="submission" date="2023-08" db="EMBL/GenBank/DDBJ databases">
        <title>The draft genome sequence of Paracraurococcus sp. LOR1-02.</title>
        <authorList>
            <person name="Kingkaew E."/>
            <person name="Tanasupawat S."/>
        </authorList>
    </citation>
    <scope>NUCLEOTIDE SEQUENCE [LARGE SCALE GENOMIC DNA]</scope>
    <source>
        <strain evidence="2 3">LOR1-02</strain>
    </source>
</reference>
<name>A0ABT9E5L8_9PROT</name>
<comment type="caution">
    <text evidence="2">The sequence shown here is derived from an EMBL/GenBank/DDBJ whole genome shotgun (WGS) entry which is preliminary data.</text>
</comment>
<evidence type="ECO:0000256" key="1">
    <source>
        <dbReference type="SAM" id="MobiDB-lite"/>
    </source>
</evidence>
<protein>
    <submittedName>
        <fullName evidence="2">Uncharacterized protein</fullName>
    </submittedName>
</protein>
<dbReference type="Proteomes" id="UP001243009">
    <property type="component" value="Unassembled WGS sequence"/>
</dbReference>